<reference evidence="2" key="1">
    <citation type="journal article" date="2014" name="Front. Microbiol.">
        <title>High frequency of phylogenetically diverse reductive dehalogenase-homologous genes in deep subseafloor sedimentary metagenomes.</title>
        <authorList>
            <person name="Kawai M."/>
            <person name="Futagami T."/>
            <person name="Toyoda A."/>
            <person name="Takaki Y."/>
            <person name="Nishi S."/>
            <person name="Hori S."/>
            <person name="Arai W."/>
            <person name="Tsubouchi T."/>
            <person name="Morono Y."/>
            <person name="Uchiyama I."/>
            <person name="Ito T."/>
            <person name="Fujiyama A."/>
            <person name="Inagaki F."/>
            <person name="Takami H."/>
        </authorList>
    </citation>
    <scope>NUCLEOTIDE SEQUENCE</scope>
    <source>
        <strain evidence="2">Expedition CK06-06</strain>
    </source>
</reference>
<gene>
    <name evidence="2" type="ORF">S06H3_59242</name>
</gene>
<dbReference type="GO" id="GO:0004642">
    <property type="term" value="F:phosphoribosylformylglycinamidine synthase activity"/>
    <property type="evidence" value="ECO:0007669"/>
    <property type="project" value="InterPro"/>
</dbReference>
<accession>X1QXF3</accession>
<dbReference type="SUPFAM" id="SSF56042">
    <property type="entry name" value="PurM C-terminal domain-like"/>
    <property type="match status" value="1"/>
</dbReference>
<dbReference type="AlphaFoldDB" id="X1QXF3"/>
<feature type="non-terminal residue" evidence="2">
    <location>
        <position position="1"/>
    </location>
</feature>
<proteinExistence type="predicted"/>
<comment type="caution">
    <text evidence="2">The sequence shown here is derived from an EMBL/GenBank/DDBJ whole genome shotgun (WGS) entry which is preliminary data.</text>
</comment>
<evidence type="ECO:0000313" key="2">
    <source>
        <dbReference type="EMBL" id="GAI47959.1"/>
    </source>
</evidence>
<sequence length="158" mass="16859">NDGNDTLFRAGLAEQMRPAEALFDEERVTMEASLAAFQTGRIKASSDLGAAGIGAAVCESARYGGFGAEVSLSEVPLKVKGMTPEEILICETQARMAFQVSPENTVEVMEAIQSKGATATVIGEITADDQEIFRYNDRIIATIPNKPSKEVLKSLGES</sequence>
<organism evidence="2">
    <name type="scientific">marine sediment metagenome</name>
    <dbReference type="NCBI Taxonomy" id="412755"/>
    <lineage>
        <taxon>unclassified sequences</taxon>
        <taxon>metagenomes</taxon>
        <taxon>ecological metagenomes</taxon>
    </lineage>
</organism>
<dbReference type="PANTHER" id="PTHR43555">
    <property type="entry name" value="PHOSPHORIBOSYLFORMYLGLYCINAMIDINE SYNTHASE SUBUNIT PURL"/>
    <property type="match status" value="1"/>
</dbReference>
<dbReference type="InterPro" id="IPR010918">
    <property type="entry name" value="PurM-like_C_dom"/>
</dbReference>
<dbReference type="InterPro" id="IPR036676">
    <property type="entry name" value="PurM-like_C_sf"/>
</dbReference>
<evidence type="ECO:0000259" key="1">
    <source>
        <dbReference type="Pfam" id="PF02769"/>
    </source>
</evidence>
<name>X1QXF3_9ZZZZ</name>
<feature type="domain" description="PurM-like C-terminal" evidence="1">
    <location>
        <begin position="19"/>
        <end position="134"/>
    </location>
</feature>
<dbReference type="InterPro" id="IPR010074">
    <property type="entry name" value="PRibForGlyAmidine_synth_PurL"/>
</dbReference>
<dbReference type="Gene3D" id="3.90.650.10">
    <property type="entry name" value="PurM-like C-terminal domain"/>
    <property type="match status" value="1"/>
</dbReference>
<protein>
    <recommendedName>
        <fullName evidence="1">PurM-like C-terminal domain-containing protein</fullName>
    </recommendedName>
</protein>
<dbReference type="Pfam" id="PF02769">
    <property type="entry name" value="AIRS_C"/>
    <property type="match status" value="1"/>
</dbReference>
<dbReference type="GO" id="GO:0006189">
    <property type="term" value="P:'de novo' IMP biosynthetic process"/>
    <property type="evidence" value="ECO:0007669"/>
    <property type="project" value="InterPro"/>
</dbReference>
<dbReference type="PANTHER" id="PTHR43555:SF1">
    <property type="entry name" value="PHOSPHORIBOSYLFORMYLGLYCINAMIDINE SYNTHASE SUBUNIT PURL"/>
    <property type="match status" value="1"/>
</dbReference>
<dbReference type="EMBL" id="BARV01038458">
    <property type="protein sequence ID" value="GAI47959.1"/>
    <property type="molecule type" value="Genomic_DNA"/>
</dbReference>